<organism evidence="5 6">
    <name type="scientific">Paucimonas lemoignei</name>
    <name type="common">Pseudomonas lemoignei</name>
    <dbReference type="NCBI Taxonomy" id="29443"/>
    <lineage>
        <taxon>Bacteria</taxon>
        <taxon>Pseudomonadati</taxon>
        <taxon>Pseudomonadota</taxon>
        <taxon>Betaproteobacteria</taxon>
        <taxon>Burkholderiales</taxon>
        <taxon>Burkholderiaceae</taxon>
        <taxon>Paucimonas</taxon>
    </lineage>
</organism>
<dbReference type="PANTHER" id="PTHR32347:SF23">
    <property type="entry name" value="BLL5650 PROTEIN"/>
    <property type="match status" value="1"/>
</dbReference>
<reference evidence="5 6" key="1">
    <citation type="submission" date="2019-03" db="EMBL/GenBank/DDBJ databases">
        <title>Genomic Encyclopedia of Type Strains, Phase IV (KMG-IV): sequencing the most valuable type-strain genomes for metagenomic binning, comparative biology and taxonomic classification.</title>
        <authorList>
            <person name="Goeker M."/>
        </authorList>
    </citation>
    <scope>NUCLEOTIDE SEQUENCE [LARGE SCALE GENOMIC DNA]</scope>
    <source>
        <strain evidence="5 6">DSM 7445</strain>
    </source>
</reference>
<dbReference type="OrthoDB" id="8558741at2"/>
<keyword evidence="6" id="KW-1185">Reference proteome</keyword>
<protein>
    <submittedName>
        <fullName evidence="5">HlyD family secretion protein</fullName>
    </submittedName>
</protein>
<dbReference type="RefSeq" id="WP_132257611.1">
    <property type="nucleotide sequence ID" value="NZ_SLZQ01000002.1"/>
</dbReference>
<evidence type="ECO:0000256" key="2">
    <source>
        <dbReference type="ARBA" id="ARBA00023054"/>
    </source>
</evidence>
<dbReference type="GO" id="GO:0030313">
    <property type="term" value="C:cell envelope"/>
    <property type="evidence" value="ECO:0007669"/>
    <property type="project" value="UniProtKB-SubCell"/>
</dbReference>
<dbReference type="AlphaFoldDB" id="A0A4R3HZ72"/>
<dbReference type="PROSITE" id="PS51257">
    <property type="entry name" value="PROKAR_LIPOPROTEIN"/>
    <property type="match status" value="1"/>
</dbReference>
<dbReference type="Gene3D" id="1.10.287.470">
    <property type="entry name" value="Helix hairpin bin"/>
    <property type="match status" value="2"/>
</dbReference>
<evidence type="ECO:0000313" key="6">
    <source>
        <dbReference type="Proteomes" id="UP000295382"/>
    </source>
</evidence>
<proteinExistence type="predicted"/>
<dbReference type="EMBL" id="SLZQ01000002">
    <property type="protein sequence ID" value="TCS38542.1"/>
    <property type="molecule type" value="Genomic_DNA"/>
</dbReference>
<evidence type="ECO:0000256" key="1">
    <source>
        <dbReference type="ARBA" id="ARBA00004196"/>
    </source>
</evidence>
<evidence type="ECO:0000259" key="4">
    <source>
        <dbReference type="Pfam" id="PF25881"/>
    </source>
</evidence>
<dbReference type="Gene3D" id="2.40.30.170">
    <property type="match status" value="1"/>
</dbReference>
<dbReference type="Proteomes" id="UP000295382">
    <property type="component" value="Unassembled WGS sequence"/>
</dbReference>
<accession>A0A4R3HZ72</accession>
<comment type="subcellular location">
    <subcellularLocation>
        <location evidence="1">Cell envelope</location>
    </subcellularLocation>
</comment>
<evidence type="ECO:0000313" key="5">
    <source>
        <dbReference type="EMBL" id="TCS38542.1"/>
    </source>
</evidence>
<dbReference type="Gene3D" id="2.40.50.100">
    <property type="match status" value="1"/>
</dbReference>
<dbReference type="Pfam" id="PF25881">
    <property type="entry name" value="HH_YBHG"/>
    <property type="match status" value="1"/>
</dbReference>
<dbReference type="InterPro" id="IPR050465">
    <property type="entry name" value="UPF0194_transport"/>
</dbReference>
<keyword evidence="2 3" id="KW-0175">Coiled coil</keyword>
<evidence type="ECO:0000256" key="3">
    <source>
        <dbReference type="SAM" id="Coils"/>
    </source>
</evidence>
<gene>
    <name evidence="5" type="ORF">EDC30_102281</name>
</gene>
<feature type="coiled-coil region" evidence="3">
    <location>
        <begin position="149"/>
        <end position="209"/>
    </location>
</feature>
<dbReference type="PANTHER" id="PTHR32347">
    <property type="entry name" value="EFFLUX SYSTEM COMPONENT YKNX-RELATED"/>
    <property type="match status" value="1"/>
</dbReference>
<name>A0A4R3HZ72_PAULE</name>
<feature type="domain" description="YbhG-like alpha-helical hairpin" evidence="4">
    <location>
        <begin position="83"/>
        <end position="204"/>
    </location>
</feature>
<dbReference type="InterPro" id="IPR059052">
    <property type="entry name" value="HH_YbhG-like"/>
</dbReference>
<sequence>MKPRHSSSNARLSRAIFHALSPVLLLSACSGKPDNFFPGYIEADYVRLAAPVGGALVKLHVERGAQVSRNDPAFMLESDEERAAVWEASSRVARAEAQLNDLRKGKRPDEVAAVAAQLEQARAAQALSAASLAREKQLASARFVSPSRIDEAQAALDRDAARVRELQAQLRVAKLGARSDEIAAAQQELQAAQAQLAQVNWRLEQKTQRIPVDAEVADVLYREGELVPVGSPVVSLLAPQYLKARFFVPETMVGKLFLGQEVNLRCDGCGAPIAAKLSFIAREAQYTSPLIYSKENRATLVFLIEARPASKDAARLHPGQPLEVRLGTVERFGP</sequence>
<comment type="caution">
    <text evidence="5">The sequence shown here is derived from an EMBL/GenBank/DDBJ whole genome shotgun (WGS) entry which is preliminary data.</text>
</comment>